<dbReference type="PROSITE" id="PS51257">
    <property type="entry name" value="PROKAR_LIPOPROTEIN"/>
    <property type="match status" value="1"/>
</dbReference>
<dbReference type="Proteomes" id="UP000632273">
    <property type="component" value="Unassembled WGS sequence"/>
</dbReference>
<feature type="transmembrane region" description="Helical" evidence="6">
    <location>
        <begin position="21"/>
        <end position="42"/>
    </location>
</feature>
<keyword evidence="4 6" id="KW-1133">Transmembrane helix</keyword>
<dbReference type="Pfam" id="PF12704">
    <property type="entry name" value="MacB_PCD"/>
    <property type="match status" value="2"/>
</dbReference>
<keyword evidence="5 6" id="KW-0472">Membrane</keyword>
<evidence type="ECO:0000256" key="4">
    <source>
        <dbReference type="ARBA" id="ARBA00022989"/>
    </source>
</evidence>
<feature type="transmembrane region" description="Helical" evidence="6">
    <location>
        <begin position="426"/>
        <end position="451"/>
    </location>
</feature>
<comment type="subcellular location">
    <subcellularLocation>
        <location evidence="1">Cell membrane</location>
        <topology evidence="1">Multi-pass membrane protein</topology>
    </subcellularLocation>
</comment>
<feature type="transmembrane region" description="Helical" evidence="6">
    <location>
        <begin position="681"/>
        <end position="705"/>
    </location>
</feature>
<feature type="transmembrane region" description="Helical" evidence="6">
    <location>
        <begin position="287"/>
        <end position="307"/>
    </location>
</feature>
<feature type="domain" description="ABC3 transporter permease C-terminal" evidence="7">
    <location>
        <begin position="290"/>
        <end position="406"/>
    </location>
</feature>
<dbReference type="PANTHER" id="PTHR30572">
    <property type="entry name" value="MEMBRANE COMPONENT OF TRANSPORTER-RELATED"/>
    <property type="match status" value="1"/>
</dbReference>
<evidence type="ECO:0000256" key="2">
    <source>
        <dbReference type="ARBA" id="ARBA00022475"/>
    </source>
</evidence>
<dbReference type="Pfam" id="PF02687">
    <property type="entry name" value="FtsX"/>
    <property type="match status" value="2"/>
</dbReference>
<comment type="caution">
    <text evidence="9">The sequence shown here is derived from an EMBL/GenBank/DDBJ whole genome shotgun (WGS) entry which is preliminary data.</text>
</comment>
<evidence type="ECO:0000259" key="7">
    <source>
        <dbReference type="Pfam" id="PF02687"/>
    </source>
</evidence>
<feature type="transmembrane region" description="Helical" evidence="6">
    <location>
        <begin position="763"/>
        <end position="785"/>
    </location>
</feature>
<evidence type="ECO:0000256" key="5">
    <source>
        <dbReference type="ARBA" id="ARBA00023136"/>
    </source>
</evidence>
<organism evidence="9 10">
    <name type="scientific">Hymenobacter cavernae</name>
    <dbReference type="NCBI Taxonomy" id="2044852"/>
    <lineage>
        <taxon>Bacteria</taxon>
        <taxon>Pseudomonadati</taxon>
        <taxon>Bacteroidota</taxon>
        <taxon>Cytophagia</taxon>
        <taxon>Cytophagales</taxon>
        <taxon>Hymenobacteraceae</taxon>
        <taxon>Hymenobacter</taxon>
    </lineage>
</organism>
<feature type="transmembrane region" description="Helical" evidence="6">
    <location>
        <begin position="331"/>
        <end position="358"/>
    </location>
</feature>
<sequence length="804" mass="89760">MFKNYLKVAYRSLVRHKGFSFLNIVGLALGLTACLLIGLFVFDELQYDKSVPEGNQVYRVYTEYTKNEALEAFAVVPPMFATTLKQEFPEVEQTTRILMNSSISLLEVGEKKIYLENGLIADSTFFDVFPLPFKYGSAKEALAGTRSIVLAEDAAKTLFGGQDPVGRELKVSKTTFIVKGVLRNSLSKFHLKINYVLPLAAAEIPAERMKSWGWQQFYTYVKLKPGTDAQQTQAKLQDYIVQKVRNLDKKDPITFVPFLQRLTDIHLHSASFKYDLAVRGNITYVKALSLIAAFVLLIACFNFVNLATAKSMQRAKEVGIRKTIGASQQQLMLQFLIETVLLTFVSVLVAAVLTSLVLPTLNEFTGKDMSFNLLAQPVILLLLVILTVVVGLMAGFYPALVLSGFQPIKVLKRSVASDGMFGRVQWLRHGLIVVQFSLSIFLIVSAIVVFLQVDYLHNKDLGFNREQIMFFPMRGENMKKSYESFKSELLQTPGVASASIGYGFPGDAVAGDQIQVPTKGEQKLYSVTHLMVDYDYLQTLGLQLLVGRNFSKELTTDKDHAFIINQTAAQELGFGTPEQALGQTLVWNVTADSVKKGQVIGVVKDFHYKSLYDRVEPAVLHINPADYWKVAVKLKGENLGSAISGVKEVWRKFSPDYPIEYKFLDDNFTQMYQAEDKLKSLLWVFTAVAVFVGCLGLFGLATYAAERRKKEIGIRKVLGANTSTIVALLSKEFLKLVLVAALIAFPVAWVVMRKWLEDFAYRINFPLWVFLAAGLAAVAVAFLTISYQAIKAATTNPIQNLRAE</sequence>
<dbReference type="InterPro" id="IPR025857">
    <property type="entry name" value="MacB_PCD"/>
</dbReference>
<evidence type="ECO:0000313" key="9">
    <source>
        <dbReference type="EMBL" id="GGF06156.1"/>
    </source>
</evidence>
<feature type="transmembrane region" description="Helical" evidence="6">
    <location>
        <begin position="733"/>
        <end position="751"/>
    </location>
</feature>
<reference evidence="10" key="1">
    <citation type="journal article" date="2019" name="Int. J. Syst. Evol. Microbiol.">
        <title>The Global Catalogue of Microorganisms (GCM) 10K type strain sequencing project: providing services to taxonomists for standard genome sequencing and annotation.</title>
        <authorList>
            <consortium name="The Broad Institute Genomics Platform"/>
            <consortium name="The Broad Institute Genome Sequencing Center for Infectious Disease"/>
            <person name="Wu L."/>
            <person name="Ma J."/>
        </authorList>
    </citation>
    <scope>NUCLEOTIDE SEQUENCE [LARGE SCALE GENOMIC DNA]</scope>
    <source>
        <strain evidence="10">CGMCC 1.15197</strain>
    </source>
</reference>
<keyword evidence="3 6" id="KW-0812">Transmembrane</keyword>
<protein>
    <submittedName>
        <fullName evidence="9">ABC transporter permease</fullName>
    </submittedName>
</protein>
<dbReference type="PANTHER" id="PTHR30572:SF18">
    <property type="entry name" value="ABC-TYPE MACROLIDE FAMILY EXPORT SYSTEM PERMEASE COMPONENT 2"/>
    <property type="match status" value="1"/>
</dbReference>
<feature type="transmembrane region" description="Helical" evidence="6">
    <location>
        <begin position="378"/>
        <end position="405"/>
    </location>
</feature>
<feature type="domain" description="ABC3 transporter permease C-terminal" evidence="7">
    <location>
        <begin position="684"/>
        <end position="797"/>
    </location>
</feature>
<evidence type="ECO:0000259" key="8">
    <source>
        <dbReference type="Pfam" id="PF12704"/>
    </source>
</evidence>
<dbReference type="RefSeq" id="WP_188813061.1">
    <property type="nucleotide sequence ID" value="NZ_BMHT01000003.1"/>
</dbReference>
<name>A0ABQ1TXB8_9BACT</name>
<keyword evidence="2" id="KW-1003">Cell membrane</keyword>
<evidence type="ECO:0000256" key="1">
    <source>
        <dbReference type="ARBA" id="ARBA00004651"/>
    </source>
</evidence>
<dbReference type="InterPro" id="IPR003838">
    <property type="entry name" value="ABC3_permease_C"/>
</dbReference>
<feature type="domain" description="MacB-like periplasmic core" evidence="8">
    <location>
        <begin position="507"/>
        <end position="607"/>
    </location>
</feature>
<gene>
    <name evidence="9" type="ORF">GCM10011383_16580</name>
</gene>
<dbReference type="EMBL" id="BMHT01000003">
    <property type="protein sequence ID" value="GGF06156.1"/>
    <property type="molecule type" value="Genomic_DNA"/>
</dbReference>
<keyword evidence="10" id="KW-1185">Reference proteome</keyword>
<feature type="domain" description="MacB-like periplasmic core" evidence="8">
    <location>
        <begin position="20"/>
        <end position="238"/>
    </location>
</feature>
<evidence type="ECO:0000256" key="3">
    <source>
        <dbReference type="ARBA" id="ARBA00022692"/>
    </source>
</evidence>
<proteinExistence type="predicted"/>
<accession>A0ABQ1TXB8</accession>
<evidence type="ECO:0000256" key="6">
    <source>
        <dbReference type="SAM" id="Phobius"/>
    </source>
</evidence>
<evidence type="ECO:0000313" key="10">
    <source>
        <dbReference type="Proteomes" id="UP000632273"/>
    </source>
</evidence>
<dbReference type="InterPro" id="IPR050250">
    <property type="entry name" value="Macrolide_Exporter_MacB"/>
</dbReference>